<sequence>MIFASYYITLTTTFAVSFSTASTSCSKAFSEWRPTWMPLRDELRCKPNCDADVKTSHFSGNWTSYDKCCVCHSCASWEGNEIDLVIEYVSVMGKSLVIVEKPFEKVSVYKIELQYGEMSEFPSNICNWDDDVRIGTLFGSVSIVSSFIDFQENVVTIDLTGNKIRKIPDINCLIRLDTLKLAGNKIGLLSNTSIANLTYLRHVDLTNNILKAIDPNTLVNQNLNILVGLFAGNEITTGDVSNWLKERPFCEYDFSNNKISQLTNTKNITLNPDKIYGTGFLILAGNLITTFPDLKTLLNLDSLNMFGTLINFGFDLRNVPLTCDCHMQPYHHLASSTLVQLWRDYFNLTCASPESLKDASIYSVDPHDFVCELTQADKCPRGCKCIDQPQNDTIYIDCESANLLEMPTELPTSTFSNKISLNLAQNDITTLANVSYLHKLSLINLSRNDLGDVGNNIFGKLENAVIDISINPRIRVLPRLIQYRNVCETVLSKLIVDCNCDTLWIESWLKTRSCDNMDQSNYFKCHVPGKGTIYGTEFSESLLDCQHDLTHLISTPILCSTALVIVGAIVTYIFRYEALVIWLKLTHSTDFASFSYDVALSFNSEDEMLRKWVIKTLVPAIHNEGYKTFMPFVDVERGDDRTTGVIEAFKDSRNFVLILSTSYLTDGIAPENDIEEANELERKWIENEWKYAWHLFITDRRRKAIIVNYDHISASQVADKKIKAILRVGDMVNFGNHNDDMLQTIIQKIEKRVKRTGTDDFVELRVRPNANQVTPAIIKFRTNYVDEKYRY</sequence>
<dbReference type="AlphaFoldDB" id="A0A9D4L3I9"/>
<dbReference type="OrthoDB" id="6063000at2759"/>
<reference evidence="11" key="1">
    <citation type="journal article" date="2019" name="bioRxiv">
        <title>The Genome of the Zebra Mussel, Dreissena polymorpha: A Resource for Invasive Species Research.</title>
        <authorList>
            <person name="McCartney M.A."/>
            <person name="Auch B."/>
            <person name="Kono T."/>
            <person name="Mallez S."/>
            <person name="Zhang Y."/>
            <person name="Obille A."/>
            <person name="Becker A."/>
            <person name="Abrahante J.E."/>
            <person name="Garbe J."/>
            <person name="Badalamenti J.P."/>
            <person name="Herman A."/>
            <person name="Mangelson H."/>
            <person name="Liachko I."/>
            <person name="Sullivan S."/>
            <person name="Sone E.D."/>
            <person name="Koren S."/>
            <person name="Silverstein K.A.T."/>
            <person name="Beckman K.B."/>
            <person name="Gohl D.M."/>
        </authorList>
    </citation>
    <scope>NUCLEOTIDE SEQUENCE</scope>
    <source>
        <strain evidence="11">Duluth1</strain>
        <tissue evidence="11">Whole animal</tissue>
    </source>
</reference>
<feature type="domain" description="TIR" evidence="10">
    <location>
        <begin position="594"/>
        <end position="757"/>
    </location>
</feature>
<evidence type="ECO:0000259" key="10">
    <source>
        <dbReference type="PROSITE" id="PS50104"/>
    </source>
</evidence>
<dbReference type="Gene3D" id="3.80.10.10">
    <property type="entry name" value="Ribonuclease Inhibitor"/>
    <property type="match status" value="2"/>
</dbReference>
<keyword evidence="7 9" id="KW-0472">Membrane</keyword>
<dbReference type="GO" id="GO:0038023">
    <property type="term" value="F:signaling receptor activity"/>
    <property type="evidence" value="ECO:0007669"/>
    <property type="project" value="TreeGrafter"/>
</dbReference>
<dbReference type="Proteomes" id="UP000828390">
    <property type="component" value="Unassembled WGS sequence"/>
</dbReference>
<dbReference type="Gene3D" id="3.40.50.10140">
    <property type="entry name" value="Toll/interleukin-1 receptor homology (TIR) domain"/>
    <property type="match status" value="1"/>
</dbReference>
<dbReference type="PROSITE" id="PS50104">
    <property type="entry name" value="TIR"/>
    <property type="match status" value="1"/>
</dbReference>
<dbReference type="PANTHER" id="PTHR24365:SF541">
    <property type="entry name" value="PROTEIN TOLL-RELATED"/>
    <property type="match status" value="1"/>
</dbReference>
<dbReference type="GO" id="GO:0005886">
    <property type="term" value="C:plasma membrane"/>
    <property type="evidence" value="ECO:0007669"/>
    <property type="project" value="TreeGrafter"/>
</dbReference>
<dbReference type="PANTHER" id="PTHR24365">
    <property type="entry name" value="TOLL-LIKE RECEPTOR"/>
    <property type="match status" value="1"/>
</dbReference>
<dbReference type="InterPro" id="IPR032675">
    <property type="entry name" value="LRR_dom_sf"/>
</dbReference>
<evidence type="ECO:0000256" key="7">
    <source>
        <dbReference type="ARBA" id="ARBA00023136"/>
    </source>
</evidence>
<reference evidence="11" key="2">
    <citation type="submission" date="2020-11" db="EMBL/GenBank/DDBJ databases">
        <authorList>
            <person name="McCartney M.A."/>
            <person name="Auch B."/>
            <person name="Kono T."/>
            <person name="Mallez S."/>
            <person name="Becker A."/>
            <person name="Gohl D.M."/>
            <person name="Silverstein K.A.T."/>
            <person name="Koren S."/>
            <person name="Bechman K.B."/>
            <person name="Herman A."/>
            <person name="Abrahante J.E."/>
            <person name="Garbe J."/>
        </authorList>
    </citation>
    <scope>NUCLEOTIDE SEQUENCE</scope>
    <source>
        <strain evidence="11">Duluth1</strain>
        <tissue evidence="11">Whole animal</tissue>
    </source>
</reference>
<keyword evidence="6 9" id="KW-1133">Transmembrane helix</keyword>
<gene>
    <name evidence="11" type="ORF">DPMN_093033</name>
</gene>
<organism evidence="11 12">
    <name type="scientific">Dreissena polymorpha</name>
    <name type="common">Zebra mussel</name>
    <name type="synonym">Mytilus polymorpha</name>
    <dbReference type="NCBI Taxonomy" id="45954"/>
    <lineage>
        <taxon>Eukaryota</taxon>
        <taxon>Metazoa</taxon>
        <taxon>Spiralia</taxon>
        <taxon>Lophotrochozoa</taxon>
        <taxon>Mollusca</taxon>
        <taxon>Bivalvia</taxon>
        <taxon>Autobranchia</taxon>
        <taxon>Heteroconchia</taxon>
        <taxon>Euheterodonta</taxon>
        <taxon>Imparidentia</taxon>
        <taxon>Neoheterodontei</taxon>
        <taxon>Myida</taxon>
        <taxon>Dreissenoidea</taxon>
        <taxon>Dreissenidae</taxon>
        <taxon>Dreissena</taxon>
    </lineage>
</organism>
<dbReference type="Pfam" id="PF13676">
    <property type="entry name" value="TIR_2"/>
    <property type="match status" value="1"/>
</dbReference>
<keyword evidence="3" id="KW-0433">Leucine-rich repeat</keyword>
<evidence type="ECO:0000256" key="9">
    <source>
        <dbReference type="SAM" id="Phobius"/>
    </source>
</evidence>
<dbReference type="InterPro" id="IPR000483">
    <property type="entry name" value="Cys-rich_flank_reg_C"/>
</dbReference>
<feature type="transmembrane region" description="Helical" evidence="9">
    <location>
        <begin position="552"/>
        <end position="574"/>
    </location>
</feature>
<keyword evidence="4 9" id="KW-0812">Transmembrane</keyword>
<evidence type="ECO:0000256" key="3">
    <source>
        <dbReference type="ARBA" id="ARBA00022614"/>
    </source>
</evidence>
<evidence type="ECO:0000256" key="8">
    <source>
        <dbReference type="ARBA" id="ARBA00023170"/>
    </source>
</evidence>
<protein>
    <recommendedName>
        <fullName evidence="10">TIR domain-containing protein</fullName>
    </recommendedName>
</protein>
<dbReference type="InterPro" id="IPR035897">
    <property type="entry name" value="Toll_tir_struct_dom_sf"/>
</dbReference>
<evidence type="ECO:0000256" key="1">
    <source>
        <dbReference type="ARBA" id="ARBA00004167"/>
    </source>
</evidence>
<dbReference type="GO" id="GO:0007165">
    <property type="term" value="P:signal transduction"/>
    <property type="evidence" value="ECO:0007669"/>
    <property type="project" value="InterPro"/>
</dbReference>
<name>A0A9D4L3I9_DREPO</name>
<accession>A0A9D4L3I9</accession>
<evidence type="ECO:0000256" key="5">
    <source>
        <dbReference type="ARBA" id="ARBA00022729"/>
    </source>
</evidence>
<keyword evidence="12" id="KW-1185">Reference proteome</keyword>
<comment type="subcellular location">
    <subcellularLocation>
        <location evidence="1">Membrane</location>
        <topology evidence="1">Single-pass membrane protein</topology>
    </subcellularLocation>
</comment>
<evidence type="ECO:0000313" key="11">
    <source>
        <dbReference type="EMBL" id="KAH3850609.1"/>
    </source>
</evidence>
<dbReference type="SUPFAM" id="SSF52058">
    <property type="entry name" value="L domain-like"/>
    <property type="match status" value="1"/>
</dbReference>
<evidence type="ECO:0000256" key="2">
    <source>
        <dbReference type="ARBA" id="ARBA00009634"/>
    </source>
</evidence>
<evidence type="ECO:0000256" key="4">
    <source>
        <dbReference type="ARBA" id="ARBA00022692"/>
    </source>
</evidence>
<comment type="similarity">
    <text evidence="2">Belongs to the Toll-like receptor family.</text>
</comment>
<evidence type="ECO:0000313" key="12">
    <source>
        <dbReference type="Proteomes" id="UP000828390"/>
    </source>
</evidence>
<dbReference type="PROSITE" id="PS51450">
    <property type="entry name" value="LRR"/>
    <property type="match status" value="1"/>
</dbReference>
<dbReference type="InterPro" id="IPR000157">
    <property type="entry name" value="TIR_dom"/>
</dbReference>
<proteinExistence type="inferred from homology"/>
<keyword evidence="8" id="KW-0675">Receptor</keyword>
<dbReference type="SMART" id="SM00082">
    <property type="entry name" value="LRRCT"/>
    <property type="match status" value="1"/>
</dbReference>
<comment type="caution">
    <text evidence="11">The sequence shown here is derived from an EMBL/GenBank/DDBJ whole genome shotgun (WGS) entry which is preliminary data.</text>
</comment>
<keyword evidence="5" id="KW-0732">Signal</keyword>
<dbReference type="SUPFAM" id="SSF52200">
    <property type="entry name" value="Toll/Interleukin receptor TIR domain"/>
    <property type="match status" value="1"/>
</dbReference>
<dbReference type="InterPro" id="IPR001611">
    <property type="entry name" value="Leu-rich_rpt"/>
</dbReference>
<evidence type="ECO:0000256" key="6">
    <source>
        <dbReference type="ARBA" id="ARBA00022989"/>
    </source>
</evidence>
<dbReference type="EMBL" id="JAIWYP010000003">
    <property type="protein sequence ID" value="KAH3850609.1"/>
    <property type="molecule type" value="Genomic_DNA"/>
</dbReference>